<name>A0A0G4L4J2_VERLO</name>
<protein>
    <submittedName>
        <fullName evidence="1">Uncharacterized protein</fullName>
    </submittedName>
</protein>
<evidence type="ECO:0000313" key="2">
    <source>
        <dbReference type="Proteomes" id="UP000045706"/>
    </source>
</evidence>
<accession>A0A0G4L4J2</accession>
<evidence type="ECO:0000313" key="1">
    <source>
        <dbReference type="EMBL" id="CRK16932.1"/>
    </source>
</evidence>
<gene>
    <name evidence="1" type="ORF">BN1723_011162</name>
</gene>
<proteinExistence type="predicted"/>
<reference evidence="2" key="1">
    <citation type="submission" date="2015-05" db="EMBL/GenBank/DDBJ databases">
        <authorList>
            <person name="Fogelqvist Johan"/>
        </authorList>
    </citation>
    <scope>NUCLEOTIDE SEQUENCE [LARGE SCALE GENOMIC DNA]</scope>
</reference>
<dbReference type="Proteomes" id="UP000045706">
    <property type="component" value="Unassembled WGS sequence"/>
</dbReference>
<sequence>MILCILRISVEHELHIAQHQRLRRPKMRAVIELQRLIESLGGHSVDKVHVAHLRRIPHAKNRRGRVEIPRPCREIRGHGSRIGIVHGRPLEIGVRVGEQDCGVTTKDFVVEVRVPELPQLAVSRGQGVQRRRAPHDVCVAGKGLRKAGDDQIAVGKNVNVGKGSDCLVDHEEEAELVRQGLDAA</sequence>
<dbReference type="EMBL" id="CVQI01007446">
    <property type="protein sequence ID" value="CRK16932.1"/>
    <property type="molecule type" value="Genomic_DNA"/>
</dbReference>
<dbReference type="AlphaFoldDB" id="A0A0G4L4J2"/>
<organism evidence="1 2">
    <name type="scientific">Verticillium longisporum</name>
    <name type="common">Verticillium dahliae var. longisporum</name>
    <dbReference type="NCBI Taxonomy" id="100787"/>
    <lineage>
        <taxon>Eukaryota</taxon>
        <taxon>Fungi</taxon>
        <taxon>Dikarya</taxon>
        <taxon>Ascomycota</taxon>
        <taxon>Pezizomycotina</taxon>
        <taxon>Sordariomycetes</taxon>
        <taxon>Hypocreomycetidae</taxon>
        <taxon>Glomerellales</taxon>
        <taxon>Plectosphaerellaceae</taxon>
        <taxon>Verticillium</taxon>
    </lineage>
</organism>